<dbReference type="EMBL" id="JABFOF010000008">
    <property type="protein sequence ID" value="KAG2384630.1"/>
    <property type="molecule type" value="Genomic_DNA"/>
</dbReference>
<gene>
    <name evidence="3" type="ORF">HKW66_Vig0117210</name>
</gene>
<evidence type="ECO:0000313" key="3">
    <source>
        <dbReference type="EMBL" id="KAG2384630.1"/>
    </source>
</evidence>
<name>A0A8T0JYD2_PHAAN</name>
<feature type="transmembrane region" description="Helical" evidence="2">
    <location>
        <begin position="75"/>
        <end position="98"/>
    </location>
</feature>
<evidence type="ECO:0000256" key="2">
    <source>
        <dbReference type="SAM" id="Phobius"/>
    </source>
</evidence>
<keyword evidence="2" id="KW-0472">Membrane</keyword>
<feature type="compositionally biased region" description="Basic residues" evidence="1">
    <location>
        <begin position="1"/>
        <end position="18"/>
    </location>
</feature>
<accession>A0A8T0JYD2</accession>
<reference evidence="3 4" key="1">
    <citation type="submission" date="2020-05" db="EMBL/GenBank/DDBJ databases">
        <title>Vigna angularis (adzuki bean) Var. LongXiaoDou No. 4 denovo assembly.</title>
        <authorList>
            <person name="Xiang H."/>
        </authorList>
    </citation>
    <scope>NUCLEOTIDE SEQUENCE [LARGE SCALE GENOMIC DNA]</scope>
    <source>
        <tissue evidence="3">Leaf</tissue>
    </source>
</reference>
<dbReference type="AlphaFoldDB" id="A0A8T0JYD2"/>
<dbReference type="Proteomes" id="UP000743370">
    <property type="component" value="Unassembled WGS sequence"/>
</dbReference>
<protein>
    <submittedName>
        <fullName evidence="3">Uncharacterized protein</fullName>
    </submittedName>
</protein>
<evidence type="ECO:0000256" key="1">
    <source>
        <dbReference type="SAM" id="MobiDB-lite"/>
    </source>
</evidence>
<proteinExistence type="predicted"/>
<keyword evidence="2" id="KW-1133">Transmembrane helix</keyword>
<comment type="caution">
    <text evidence="3">The sequence shown here is derived from an EMBL/GenBank/DDBJ whole genome shotgun (WGS) entry which is preliminary data.</text>
</comment>
<keyword evidence="2" id="KW-0812">Transmembrane</keyword>
<evidence type="ECO:0000313" key="4">
    <source>
        <dbReference type="Proteomes" id="UP000743370"/>
    </source>
</evidence>
<organism evidence="3 4">
    <name type="scientific">Phaseolus angularis</name>
    <name type="common">Azuki bean</name>
    <name type="synonym">Vigna angularis</name>
    <dbReference type="NCBI Taxonomy" id="3914"/>
    <lineage>
        <taxon>Eukaryota</taxon>
        <taxon>Viridiplantae</taxon>
        <taxon>Streptophyta</taxon>
        <taxon>Embryophyta</taxon>
        <taxon>Tracheophyta</taxon>
        <taxon>Spermatophyta</taxon>
        <taxon>Magnoliopsida</taxon>
        <taxon>eudicotyledons</taxon>
        <taxon>Gunneridae</taxon>
        <taxon>Pentapetalae</taxon>
        <taxon>rosids</taxon>
        <taxon>fabids</taxon>
        <taxon>Fabales</taxon>
        <taxon>Fabaceae</taxon>
        <taxon>Papilionoideae</taxon>
        <taxon>50 kb inversion clade</taxon>
        <taxon>NPAAA clade</taxon>
        <taxon>indigoferoid/millettioid clade</taxon>
        <taxon>Phaseoleae</taxon>
        <taxon>Vigna</taxon>
    </lineage>
</organism>
<feature type="region of interest" description="Disordered" evidence="1">
    <location>
        <begin position="1"/>
        <end position="20"/>
    </location>
</feature>
<sequence length="124" mass="13500">MRMKKQNQHNSRLLRRTPRFSPSSRPLGVVTTVYRRRLLLSGDLSRVLWCFLRFVPSPPRLSFGGVASASASIFVAGASISVAGASIPVATFILANLLPRSQVIDSKTLSICIVCVICGIDIEN</sequence>